<proteinExistence type="predicted"/>
<comment type="caution">
    <text evidence="2">The sequence shown here is derived from an EMBL/GenBank/DDBJ whole genome shotgun (WGS) entry which is preliminary data.</text>
</comment>
<dbReference type="Pfam" id="PF06985">
    <property type="entry name" value="HET"/>
    <property type="match status" value="1"/>
</dbReference>
<evidence type="ECO:0000259" key="1">
    <source>
        <dbReference type="Pfam" id="PF06985"/>
    </source>
</evidence>
<dbReference type="EMBL" id="JAUEDM010000002">
    <property type="protein sequence ID" value="KAK3325067.1"/>
    <property type="molecule type" value="Genomic_DNA"/>
</dbReference>
<dbReference type="AlphaFoldDB" id="A0AAE0MA77"/>
<feature type="domain" description="Heterokaryon incompatibility" evidence="1">
    <location>
        <begin position="208"/>
        <end position="297"/>
    </location>
</feature>
<keyword evidence="3" id="KW-1185">Reference proteome</keyword>
<dbReference type="PANTHER" id="PTHR33112:SF10">
    <property type="entry name" value="TOL"/>
    <property type="match status" value="1"/>
</dbReference>
<dbReference type="InterPro" id="IPR010730">
    <property type="entry name" value="HET"/>
</dbReference>
<dbReference type="Proteomes" id="UP001283341">
    <property type="component" value="Unassembled WGS sequence"/>
</dbReference>
<name>A0AAE0MA77_9PEZI</name>
<gene>
    <name evidence="2" type="ORF">B0H66DRAFT_529119</name>
</gene>
<reference evidence="2" key="1">
    <citation type="journal article" date="2023" name="Mol. Phylogenet. Evol.">
        <title>Genome-scale phylogeny and comparative genomics of the fungal order Sordariales.</title>
        <authorList>
            <person name="Hensen N."/>
            <person name="Bonometti L."/>
            <person name="Westerberg I."/>
            <person name="Brannstrom I.O."/>
            <person name="Guillou S."/>
            <person name="Cros-Aarteil S."/>
            <person name="Calhoun S."/>
            <person name="Haridas S."/>
            <person name="Kuo A."/>
            <person name="Mondo S."/>
            <person name="Pangilinan J."/>
            <person name="Riley R."/>
            <person name="LaButti K."/>
            <person name="Andreopoulos B."/>
            <person name="Lipzen A."/>
            <person name="Chen C."/>
            <person name="Yan M."/>
            <person name="Daum C."/>
            <person name="Ng V."/>
            <person name="Clum A."/>
            <person name="Steindorff A."/>
            <person name="Ohm R.A."/>
            <person name="Martin F."/>
            <person name="Silar P."/>
            <person name="Natvig D.O."/>
            <person name="Lalanne C."/>
            <person name="Gautier V."/>
            <person name="Ament-Velasquez S.L."/>
            <person name="Kruys A."/>
            <person name="Hutchinson M.I."/>
            <person name="Powell A.J."/>
            <person name="Barry K."/>
            <person name="Miller A.N."/>
            <person name="Grigoriev I.V."/>
            <person name="Debuchy R."/>
            <person name="Gladieux P."/>
            <person name="Hiltunen Thoren M."/>
            <person name="Johannesson H."/>
        </authorList>
    </citation>
    <scope>NUCLEOTIDE SEQUENCE</scope>
    <source>
        <strain evidence="2">CBS 118394</strain>
    </source>
</reference>
<accession>A0AAE0MA77</accession>
<evidence type="ECO:0000313" key="2">
    <source>
        <dbReference type="EMBL" id="KAK3325067.1"/>
    </source>
</evidence>
<sequence>MSVSSSSVGYKVVSNATWTWDQQLPRGSIINPQFNRLCDTCRSNFPPDGPWPSLVQFDRGPQSEKKELLFNGIALQTLSSAVQLKASSNAGCHLCTVILGALHPFVVSDDQADDSIEAIFGNSTLQIYILPGVPGIIYWALSVFPSAIQQLKEWLRVCTEEHPNCRCPTEPEAEALRSDSPRLRLVDIGTHADDVIRIVDVGALQHCTLSYRWTAEVKQTSLKVENRFDFYQSIPNTQGWPKVYQDAVSVVRQLGVRYLWIDSLCIIQDHIKDWIEQAALMDRTYSRGLLNLAAVEADRVPGL</sequence>
<reference evidence="2" key="2">
    <citation type="submission" date="2023-06" db="EMBL/GenBank/DDBJ databases">
        <authorList>
            <consortium name="Lawrence Berkeley National Laboratory"/>
            <person name="Haridas S."/>
            <person name="Hensen N."/>
            <person name="Bonometti L."/>
            <person name="Westerberg I."/>
            <person name="Brannstrom I.O."/>
            <person name="Guillou S."/>
            <person name="Cros-Aarteil S."/>
            <person name="Calhoun S."/>
            <person name="Kuo A."/>
            <person name="Mondo S."/>
            <person name="Pangilinan J."/>
            <person name="Riley R."/>
            <person name="Labutti K."/>
            <person name="Andreopoulos B."/>
            <person name="Lipzen A."/>
            <person name="Chen C."/>
            <person name="Yanf M."/>
            <person name="Daum C."/>
            <person name="Ng V."/>
            <person name="Clum A."/>
            <person name="Steindorff A."/>
            <person name="Ohm R."/>
            <person name="Martin F."/>
            <person name="Silar P."/>
            <person name="Natvig D."/>
            <person name="Lalanne C."/>
            <person name="Gautier V."/>
            <person name="Ament-Velasquez S.L."/>
            <person name="Kruys A."/>
            <person name="Hutchinson M.I."/>
            <person name="Powell A.J."/>
            <person name="Barry K."/>
            <person name="Miller A.N."/>
            <person name="Grigoriev I.V."/>
            <person name="Debuchy R."/>
            <person name="Gladieux P."/>
            <person name="Thoren M.H."/>
            <person name="Johannesson H."/>
        </authorList>
    </citation>
    <scope>NUCLEOTIDE SEQUENCE</scope>
    <source>
        <strain evidence="2">CBS 118394</strain>
    </source>
</reference>
<dbReference type="PANTHER" id="PTHR33112">
    <property type="entry name" value="DOMAIN PROTEIN, PUTATIVE-RELATED"/>
    <property type="match status" value="1"/>
</dbReference>
<organism evidence="2 3">
    <name type="scientific">Apodospora peruviana</name>
    <dbReference type="NCBI Taxonomy" id="516989"/>
    <lineage>
        <taxon>Eukaryota</taxon>
        <taxon>Fungi</taxon>
        <taxon>Dikarya</taxon>
        <taxon>Ascomycota</taxon>
        <taxon>Pezizomycotina</taxon>
        <taxon>Sordariomycetes</taxon>
        <taxon>Sordariomycetidae</taxon>
        <taxon>Sordariales</taxon>
        <taxon>Lasiosphaeriaceae</taxon>
        <taxon>Apodospora</taxon>
    </lineage>
</organism>
<evidence type="ECO:0000313" key="3">
    <source>
        <dbReference type="Proteomes" id="UP001283341"/>
    </source>
</evidence>
<protein>
    <submittedName>
        <fullName evidence="2">Heterokaryon incompatibility protein-domain-containing protein</fullName>
    </submittedName>
</protein>